<name>A0A182TFY1_9DIPT</name>
<accession>A0A182TFY1</accession>
<dbReference type="Proteomes" id="UP000075902">
    <property type="component" value="Unassembled WGS sequence"/>
</dbReference>
<dbReference type="AlphaFoldDB" id="A0A182TFY1"/>
<dbReference type="EnsemblMetazoa" id="AMEC001622-RA">
    <property type="protein sequence ID" value="AMEC001622-PA"/>
    <property type="gene ID" value="AMEC001622"/>
</dbReference>
<proteinExistence type="predicted"/>
<dbReference type="VEuPathDB" id="VectorBase:AMEC001622"/>
<protein>
    <submittedName>
        <fullName evidence="1">Uncharacterized protein</fullName>
    </submittedName>
</protein>
<evidence type="ECO:0000313" key="2">
    <source>
        <dbReference type="Proteomes" id="UP000075902"/>
    </source>
</evidence>
<keyword evidence="2" id="KW-1185">Reference proteome</keyword>
<reference evidence="2" key="1">
    <citation type="submission" date="2014-01" db="EMBL/GenBank/DDBJ databases">
        <title>The Genome Sequence of Anopheles melas CM1001059_A (V2).</title>
        <authorList>
            <consortium name="The Broad Institute Genomics Platform"/>
            <person name="Neafsey D.E."/>
            <person name="Besansky N."/>
            <person name="Howell P."/>
            <person name="Walton C."/>
            <person name="Young S.K."/>
            <person name="Zeng Q."/>
            <person name="Gargeya S."/>
            <person name="Fitzgerald M."/>
            <person name="Haas B."/>
            <person name="Abouelleil A."/>
            <person name="Allen A.W."/>
            <person name="Alvarado L."/>
            <person name="Arachchi H.M."/>
            <person name="Berlin A.M."/>
            <person name="Chapman S.B."/>
            <person name="Gainer-Dewar J."/>
            <person name="Goldberg J."/>
            <person name="Griggs A."/>
            <person name="Gujja S."/>
            <person name="Hansen M."/>
            <person name="Howarth C."/>
            <person name="Imamovic A."/>
            <person name="Ireland A."/>
            <person name="Larimer J."/>
            <person name="McCowan C."/>
            <person name="Murphy C."/>
            <person name="Pearson M."/>
            <person name="Poon T.W."/>
            <person name="Priest M."/>
            <person name="Roberts A."/>
            <person name="Saif S."/>
            <person name="Shea T."/>
            <person name="Sisk P."/>
            <person name="Sykes S."/>
            <person name="Wortman J."/>
            <person name="Nusbaum C."/>
            <person name="Birren B."/>
        </authorList>
    </citation>
    <scope>NUCLEOTIDE SEQUENCE [LARGE SCALE GENOMIC DNA]</scope>
    <source>
        <strain evidence="2">CM1001059</strain>
    </source>
</reference>
<sequence>MMYRSSQKKAVSERVSIWYLDSRFIAYTCLVAFWRTSSTSPNEPRPISLMKVKSSGFMRRLSATRAVSVSSRHSMLPMLAGSRIFCSSATNLCQPNERKGKNEINARSTVWIVDIFSKSAHKFASGAS</sequence>
<reference evidence="1" key="2">
    <citation type="submission" date="2020-05" db="UniProtKB">
        <authorList>
            <consortium name="EnsemblMetazoa"/>
        </authorList>
    </citation>
    <scope>IDENTIFICATION</scope>
    <source>
        <strain evidence="1">CM1001059</strain>
    </source>
</reference>
<evidence type="ECO:0000313" key="1">
    <source>
        <dbReference type="EnsemblMetazoa" id="AMEC001622-PA"/>
    </source>
</evidence>
<organism evidence="1 2">
    <name type="scientific">Anopheles melas</name>
    <dbReference type="NCBI Taxonomy" id="34690"/>
    <lineage>
        <taxon>Eukaryota</taxon>
        <taxon>Metazoa</taxon>
        <taxon>Ecdysozoa</taxon>
        <taxon>Arthropoda</taxon>
        <taxon>Hexapoda</taxon>
        <taxon>Insecta</taxon>
        <taxon>Pterygota</taxon>
        <taxon>Neoptera</taxon>
        <taxon>Endopterygota</taxon>
        <taxon>Diptera</taxon>
        <taxon>Nematocera</taxon>
        <taxon>Culicoidea</taxon>
        <taxon>Culicidae</taxon>
        <taxon>Anophelinae</taxon>
        <taxon>Anopheles</taxon>
    </lineage>
</organism>